<evidence type="ECO:0000256" key="3">
    <source>
        <dbReference type="ARBA" id="ARBA00022452"/>
    </source>
</evidence>
<evidence type="ECO:0000313" key="11">
    <source>
        <dbReference type="Proteomes" id="UP000002028"/>
    </source>
</evidence>
<keyword evidence="11" id="KW-1185">Reference proteome</keyword>
<keyword evidence="4" id="KW-0812">Transmembrane</keyword>
<protein>
    <submittedName>
        <fullName evidence="10">TonB-dependent receptor plug</fullName>
    </submittedName>
</protein>
<keyword evidence="7" id="KW-0998">Cell outer membrane</keyword>
<dbReference type="GO" id="GO:0044718">
    <property type="term" value="P:siderophore transmembrane transport"/>
    <property type="evidence" value="ECO:0007669"/>
    <property type="project" value="TreeGrafter"/>
</dbReference>
<name>D2QKA1_SPILD</name>
<keyword evidence="6" id="KW-0472">Membrane</keyword>
<keyword evidence="2" id="KW-0813">Transport</keyword>
<evidence type="ECO:0000256" key="4">
    <source>
        <dbReference type="ARBA" id="ARBA00022692"/>
    </source>
</evidence>
<keyword evidence="10" id="KW-0675">Receptor</keyword>
<evidence type="ECO:0000256" key="2">
    <source>
        <dbReference type="ARBA" id="ARBA00022448"/>
    </source>
</evidence>
<dbReference type="SUPFAM" id="SSF49464">
    <property type="entry name" value="Carboxypeptidase regulatory domain-like"/>
    <property type="match status" value="1"/>
</dbReference>
<comment type="subcellular location">
    <subcellularLocation>
        <location evidence="1">Cell outer membrane</location>
        <topology evidence="1">Multi-pass membrane protein</topology>
    </subcellularLocation>
</comment>
<organism evidence="10 11">
    <name type="scientific">Spirosoma linguale (strain ATCC 33905 / DSM 74 / LMG 10896 / Claus 1)</name>
    <dbReference type="NCBI Taxonomy" id="504472"/>
    <lineage>
        <taxon>Bacteria</taxon>
        <taxon>Pseudomonadati</taxon>
        <taxon>Bacteroidota</taxon>
        <taxon>Cytophagia</taxon>
        <taxon>Cytophagales</taxon>
        <taxon>Cytophagaceae</taxon>
        <taxon>Spirosoma</taxon>
    </lineage>
</organism>
<dbReference type="InterPro" id="IPR037066">
    <property type="entry name" value="Plug_dom_sf"/>
</dbReference>
<dbReference type="HOGENOM" id="CLU_016599_0_0_10"/>
<dbReference type="GO" id="GO:0009279">
    <property type="term" value="C:cell outer membrane"/>
    <property type="evidence" value="ECO:0007669"/>
    <property type="project" value="UniProtKB-SubCell"/>
</dbReference>
<dbReference type="eggNOG" id="COG4771">
    <property type="taxonomic scope" value="Bacteria"/>
</dbReference>
<keyword evidence="3" id="KW-1134">Transmembrane beta strand</keyword>
<dbReference type="STRING" id="504472.Slin_2914"/>
<feature type="chain" id="PRO_5003033944" evidence="8">
    <location>
        <begin position="20"/>
        <end position="800"/>
    </location>
</feature>
<dbReference type="GO" id="GO:0015344">
    <property type="term" value="F:siderophore uptake transmembrane transporter activity"/>
    <property type="evidence" value="ECO:0007669"/>
    <property type="project" value="TreeGrafter"/>
</dbReference>
<dbReference type="Gene3D" id="2.60.40.1120">
    <property type="entry name" value="Carboxypeptidase-like, regulatory domain"/>
    <property type="match status" value="1"/>
</dbReference>
<dbReference type="Gene3D" id="2.40.170.20">
    <property type="entry name" value="TonB-dependent receptor, beta-barrel domain"/>
    <property type="match status" value="1"/>
</dbReference>
<evidence type="ECO:0000259" key="9">
    <source>
        <dbReference type="Pfam" id="PF07715"/>
    </source>
</evidence>
<evidence type="ECO:0000256" key="8">
    <source>
        <dbReference type="SAM" id="SignalP"/>
    </source>
</evidence>
<reference evidence="10 11" key="1">
    <citation type="journal article" date="2010" name="Stand. Genomic Sci.">
        <title>Complete genome sequence of Spirosoma linguale type strain (1).</title>
        <authorList>
            <person name="Lail K."/>
            <person name="Sikorski J."/>
            <person name="Saunders E."/>
            <person name="Lapidus A."/>
            <person name="Glavina Del Rio T."/>
            <person name="Copeland A."/>
            <person name="Tice H."/>
            <person name="Cheng J.-F."/>
            <person name="Lucas S."/>
            <person name="Nolan M."/>
            <person name="Bruce D."/>
            <person name="Goodwin L."/>
            <person name="Pitluck S."/>
            <person name="Ivanova N."/>
            <person name="Mavromatis K."/>
            <person name="Ovchinnikova G."/>
            <person name="Pati A."/>
            <person name="Chen A."/>
            <person name="Palaniappan K."/>
            <person name="Land M."/>
            <person name="Hauser L."/>
            <person name="Chang Y.-J."/>
            <person name="Jeffries C.D."/>
            <person name="Chain P."/>
            <person name="Brettin T."/>
            <person name="Detter J.C."/>
            <person name="Schuetze A."/>
            <person name="Rohde M."/>
            <person name="Tindall B.J."/>
            <person name="Goeker M."/>
            <person name="Bristow J."/>
            <person name="Eisen J.A."/>
            <person name="Markowitz V."/>
            <person name="Hugenholtz P."/>
            <person name="Kyrpides N.C."/>
            <person name="Klenk H.-P."/>
            <person name="Chen F."/>
        </authorList>
    </citation>
    <scope>NUCLEOTIDE SEQUENCE [LARGE SCALE GENOMIC DNA]</scope>
    <source>
        <strain evidence="11">ATCC 33905 / DSM 74 / LMG 10896 / Claus 1</strain>
    </source>
</reference>
<evidence type="ECO:0000256" key="5">
    <source>
        <dbReference type="ARBA" id="ARBA00022729"/>
    </source>
</evidence>
<dbReference type="KEGG" id="sli:Slin_2914"/>
<dbReference type="Gene3D" id="2.170.130.10">
    <property type="entry name" value="TonB-dependent receptor, plug domain"/>
    <property type="match status" value="1"/>
</dbReference>
<dbReference type="InterPro" id="IPR012910">
    <property type="entry name" value="Plug_dom"/>
</dbReference>
<sequence>MKVLYYLLLTTSLSLNGLAQSTFFLSGYVRDAAGQPLSGSSLLVLDTGYGTITDSLGYYRLPIPKGLQTIQFSHQGFETQQPSLTIRANTTLSVSLVERISLLREATVTGNQPGQAVSSNTVGLTTLSVRALRTLPVLLGELDVMRSVQLLPGVSSVGEASSGFNVRGGSADQNLMLLDEVPLFNAQHLLGFLSVFNPDVVQDMSFYRGTAPAGYGGRTASVLQVRLRDANATKPELVIGLGLLSSRLKLEAPLIRQKLTVYIAGRLSTVNPLLALFPVRALTGVRGGFHDLTARIDYRPNARNKISLTAFSSADRFTLPGDSLRQVELSGSSSTFSWQTRSLTLHWSHYLSARWQAQSSIVWSRYRAMVSTPDSASAYRLTSGIDYTHVKTNFTYTPNDHWHTDMGIIGIRYGVTAGQLDALGASSQINPVSLPNEQALESALYTHTDLTLSKQWSMQAGLRVSGMARLGPDITYRYRPGQTPSSETLLDSVETSSGRFSTTFGNVEPRLSVRWAPGERYSFKLGIGRMVQYLQLLSNTTASLPADRWKIADTHLRLQIADQVSLGYFHYLPKAAVEVSIEGFYKRLTGVNDFRGNVPLLLNPYPETAVLQGNGFARGLEVFIRRSSGLLTGWLSYTFSQTRYLIAGASPSETVNNGQYYPAGHDRPHVLNAVLNYKLNSRVSLSLNGIYNSGRPVTYPVAKIYVGNRIVPYYTDRNQSRLPDYLRADISLTISNPRGSGRRFESDWNFSLYNMLGRRNAYSIYVQTTPRYADYYNIVTAYKFSVLGAVIPSISYTIRL</sequence>
<dbReference type="Proteomes" id="UP000002028">
    <property type="component" value="Chromosome"/>
</dbReference>
<dbReference type="RefSeq" id="WP_012927457.1">
    <property type="nucleotide sequence ID" value="NC_013730.1"/>
</dbReference>
<accession>D2QKA1</accession>
<dbReference type="InterPro" id="IPR036942">
    <property type="entry name" value="Beta-barrel_TonB_sf"/>
</dbReference>
<feature type="signal peptide" evidence="8">
    <location>
        <begin position="1"/>
        <end position="19"/>
    </location>
</feature>
<evidence type="ECO:0000256" key="1">
    <source>
        <dbReference type="ARBA" id="ARBA00004571"/>
    </source>
</evidence>
<dbReference type="EMBL" id="CP001769">
    <property type="protein sequence ID" value="ADB38927.1"/>
    <property type="molecule type" value="Genomic_DNA"/>
</dbReference>
<dbReference type="PANTHER" id="PTHR30069:SF29">
    <property type="entry name" value="HEMOGLOBIN AND HEMOGLOBIN-HAPTOGLOBIN-BINDING PROTEIN 1-RELATED"/>
    <property type="match status" value="1"/>
</dbReference>
<evidence type="ECO:0000313" key="10">
    <source>
        <dbReference type="EMBL" id="ADB38927.1"/>
    </source>
</evidence>
<dbReference type="InterPro" id="IPR008969">
    <property type="entry name" value="CarboxyPept-like_regulatory"/>
</dbReference>
<dbReference type="Pfam" id="PF07715">
    <property type="entry name" value="Plug"/>
    <property type="match status" value="1"/>
</dbReference>
<dbReference type="AlphaFoldDB" id="D2QKA1"/>
<evidence type="ECO:0000256" key="6">
    <source>
        <dbReference type="ARBA" id="ARBA00023136"/>
    </source>
</evidence>
<evidence type="ECO:0000256" key="7">
    <source>
        <dbReference type="ARBA" id="ARBA00023237"/>
    </source>
</evidence>
<proteinExistence type="predicted"/>
<feature type="domain" description="TonB-dependent receptor plug" evidence="9">
    <location>
        <begin position="143"/>
        <end position="220"/>
    </location>
</feature>
<dbReference type="InterPro" id="IPR039426">
    <property type="entry name" value="TonB-dep_rcpt-like"/>
</dbReference>
<dbReference type="SUPFAM" id="SSF56935">
    <property type="entry name" value="Porins"/>
    <property type="match status" value="1"/>
</dbReference>
<keyword evidence="5 8" id="KW-0732">Signal</keyword>
<dbReference type="Pfam" id="PF13620">
    <property type="entry name" value="CarboxypepD_reg"/>
    <property type="match status" value="1"/>
</dbReference>
<gene>
    <name evidence="10" type="ordered locus">Slin_2914</name>
</gene>
<dbReference type="PANTHER" id="PTHR30069">
    <property type="entry name" value="TONB-DEPENDENT OUTER MEMBRANE RECEPTOR"/>
    <property type="match status" value="1"/>
</dbReference>